<evidence type="ECO:0000256" key="4">
    <source>
        <dbReference type="SAM" id="MobiDB-lite"/>
    </source>
</evidence>
<feature type="active site" evidence="2 3">
    <location>
        <position position="339"/>
    </location>
</feature>
<feature type="domain" description="Calpain catalytic" evidence="5">
    <location>
        <begin position="133"/>
        <end position="426"/>
    </location>
</feature>
<dbReference type="PROSITE" id="PS50203">
    <property type="entry name" value="CALPAIN_CAT"/>
    <property type="match status" value="1"/>
</dbReference>
<dbReference type="SUPFAM" id="SSF54001">
    <property type="entry name" value="Cysteine proteinases"/>
    <property type="match status" value="1"/>
</dbReference>
<keyword evidence="3" id="KW-0645">Protease</keyword>
<accession>A0AAE0I8M7</accession>
<protein>
    <recommendedName>
        <fullName evidence="5">Calpain catalytic domain-containing protein</fullName>
    </recommendedName>
</protein>
<feature type="active site" evidence="2 3">
    <location>
        <position position="161"/>
    </location>
</feature>
<feature type="compositionally biased region" description="Basic and acidic residues" evidence="4">
    <location>
        <begin position="616"/>
        <end position="735"/>
    </location>
</feature>
<evidence type="ECO:0000313" key="7">
    <source>
        <dbReference type="Proteomes" id="UP001286456"/>
    </source>
</evidence>
<keyword evidence="3" id="KW-0788">Thiol protease</keyword>
<dbReference type="Gene3D" id="3.90.70.10">
    <property type="entry name" value="Cysteine proteinases"/>
    <property type="match status" value="1"/>
</dbReference>
<evidence type="ECO:0000313" key="6">
    <source>
        <dbReference type="EMBL" id="KAK3320638.1"/>
    </source>
</evidence>
<reference evidence="6" key="1">
    <citation type="journal article" date="2023" name="Mol. Phylogenet. Evol.">
        <title>Genome-scale phylogeny and comparative genomics of the fungal order Sordariales.</title>
        <authorList>
            <person name="Hensen N."/>
            <person name="Bonometti L."/>
            <person name="Westerberg I."/>
            <person name="Brannstrom I.O."/>
            <person name="Guillou S."/>
            <person name="Cros-Aarteil S."/>
            <person name="Calhoun S."/>
            <person name="Haridas S."/>
            <person name="Kuo A."/>
            <person name="Mondo S."/>
            <person name="Pangilinan J."/>
            <person name="Riley R."/>
            <person name="LaButti K."/>
            <person name="Andreopoulos B."/>
            <person name="Lipzen A."/>
            <person name="Chen C."/>
            <person name="Yan M."/>
            <person name="Daum C."/>
            <person name="Ng V."/>
            <person name="Clum A."/>
            <person name="Steindorff A."/>
            <person name="Ohm R.A."/>
            <person name="Martin F."/>
            <person name="Silar P."/>
            <person name="Natvig D.O."/>
            <person name="Lalanne C."/>
            <person name="Gautier V."/>
            <person name="Ament-Velasquez S.L."/>
            <person name="Kruys A."/>
            <person name="Hutchinson M.I."/>
            <person name="Powell A.J."/>
            <person name="Barry K."/>
            <person name="Miller A.N."/>
            <person name="Grigoriev I.V."/>
            <person name="Debuchy R."/>
            <person name="Gladieux P."/>
            <person name="Hiltunen Thoren M."/>
            <person name="Johannesson H."/>
        </authorList>
    </citation>
    <scope>NUCLEOTIDE SEQUENCE</scope>
    <source>
        <strain evidence="6">SMH4131-1</strain>
    </source>
</reference>
<keyword evidence="3" id="KW-0378">Hydrolase</keyword>
<dbReference type="SMART" id="SM00230">
    <property type="entry name" value="CysPc"/>
    <property type="match status" value="1"/>
</dbReference>
<evidence type="ECO:0000256" key="1">
    <source>
        <dbReference type="ARBA" id="ARBA00007623"/>
    </source>
</evidence>
<evidence type="ECO:0000259" key="5">
    <source>
        <dbReference type="PROSITE" id="PS50203"/>
    </source>
</evidence>
<dbReference type="InterPro" id="IPR001300">
    <property type="entry name" value="Peptidase_C2_calpain_cat"/>
</dbReference>
<evidence type="ECO:0000256" key="3">
    <source>
        <dbReference type="PROSITE-ProRule" id="PRU00239"/>
    </source>
</evidence>
<dbReference type="CDD" id="cd00044">
    <property type="entry name" value="CysPc"/>
    <property type="match status" value="1"/>
</dbReference>
<keyword evidence="7" id="KW-1185">Reference proteome</keyword>
<sequence length="807" mass="91318">MTKDFNKTPQELVVEFWDKFFTRKPGKVTSIFPRSLYASLLPPQQPRGSSSIRNAAESYEAAAKECRERVRRIVRECHRTNEKFTDPDFDLGAGRACLYGLTHPDDSARDENGAVVGTVDAEVECYNPGSLHRINWIFESPQFTRDGFSSSDIKQGACGDCWWLAAVATVANRRDLMEKICVARDEEVGVYGFVFHRDGEWISTVVDDNLFVSVPNFDYGEDTYDSTGKKARDYKKRWQTGSEALYFAKCEDQNETWLPLLEKAFAKVHGDYEAIAGGFPGQGVEDLTGGVSTTILSDRVLRKDRLWKELVNDDGDFVFSCSAYGSGGAEVKGGLQTGHAYSIIKAREEFDEKGNRFRLVQVRNPWGQRAHAALGEWNGPWSDGSKEWTPYWLQKLDHTFGDDGMFWMSFDDVLETFAVLYRTRLFNEKWTVVNSWTSVNVGWVSGYLNTKFIIDVKKAGTVVIVLAQLDDRYFQGLEGLYSFSLHFLLQDVGGKEHICRVRPNGSERSVSCEVDLEPGRYEVLPKITASRDVEEKRLVEDVVTEYAEKDPDKLRQVGMQYDLAHAKGGVPDEDDLLIKKKEAAKRKEADRQRRLKERLARQNQQPTASDDTATVDGEKDEPKEESKEEEKFEDAVEEKAKTEEAAAQEKKESAEKKDDKLPPTNAKPDDKKDEFEKEEHFLEEHNKKKEEAKHEEHKKEEEKKDEPKKEEPKKDEEKAKEEAKPAAEEAAKEVSSDSDDESDSDSDSSDDDLISYEEGQIPWNAICVLGLRVYAKDPDVTVTLAEPKSEEEAASLVVDAQAAGATM</sequence>
<dbReference type="GO" id="GO:0006508">
    <property type="term" value="P:proteolysis"/>
    <property type="evidence" value="ECO:0007669"/>
    <property type="project" value="UniProtKB-KW"/>
</dbReference>
<dbReference type="EMBL" id="JAUEPO010000005">
    <property type="protein sequence ID" value="KAK3320638.1"/>
    <property type="molecule type" value="Genomic_DNA"/>
</dbReference>
<dbReference type="PANTHER" id="PTHR10183">
    <property type="entry name" value="CALPAIN"/>
    <property type="match status" value="1"/>
</dbReference>
<dbReference type="PANTHER" id="PTHR10183:SF425">
    <property type="entry name" value="CALPAIN-5"/>
    <property type="match status" value="1"/>
</dbReference>
<feature type="active site" evidence="2 3">
    <location>
        <position position="364"/>
    </location>
</feature>
<name>A0AAE0I8M7_9PEZI</name>
<dbReference type="InterPro" id="IPR000169">
    <property type="entry name" value="Pept_cys_AS"/>
</dbReference>
<dbReference type="PRINTS" id="PR00704">
    <property type="entry name" value="CALPAIN"/>
</dbReference>
<dbReference type="Pfam" id="PF00648">
    <property type="entry name" value="Peptidase_C2"/>
    <property type="match status" value="1"/>
</dbReference>
<dbReference type="PROSITE" id="PS00139">
    <property type="entry name" value="THIOL_PROTEASE_CYS"/>
    <property type="match status" value="1"/>
</dbReference>
<dbReference type="InterPro" id="IPR038765">
    <property type="entry name" value="Papain-like_cys_pep_sf"/>
</dbReference>
<proteinExistence type="inferred from homology"/>
<dbReference type="Proteomes" id="UP001286456">
    <property type="component" value="Unassembled WGS sequence"/>
</dbReference>
<gene>
    <name evidence="6" type="ORF">B0T19DRAFT_244508</name>
</gene>
<evidence type="ECO:0000256" key="2">
    <source>
        <dbReference type="PIRSR" id="PIRSR622684-1"/>
    </source>
</evidence>
<dbReference type="AlphaFoldDB" id="A0AAE0I8M7"/>
<organism evidence="6 7">
    <name type="scientific">Cercophora scortea</name>
    <dbReference type="NCBI Taxonomy" id="314031"/>
    <lineage>
        <taxon>Eukaryota</taxon>
        <taxon>Fungi</taxon>
        <taxon>Dikarya</taxon>
        <taxon>Ascomycota</taxon>
        <taxon>Pezizomycotina</taxon>
        <taxon>Sordariomycetes</taxon>
        <taxon>Sordariomycetidae</taxon>
        <taxon>Sordariales</taxon>
        <taxon>Lasiosphaeriaceae</taxon>
        <taxon>Cercophora</taxon>
    </lineage>
</organism>
<dbReference type="GO" id="GO:0004198">
    <property type="term" value="F:calcium-dependent cysteine-type endopeptidase activity"/>
    <property type="evidence" value="ECO:0007669"/>
    <property type="project" value="InterPro"/>
</dbReference>
<feature type="compositionally biased region" description="Basic and acidic residues" evidence="4">
    <location>
        <begin position="583"/>
        <end position="600"/>
    </location>
</feature>
<feature type="compositionally biased region" description="Acidic residues" evidence="4">
    <location>
        <begin position="736"/>
        <end position="755"/>
    </location>
</feature>
<feature type="region of interest" description="Disordered" evidence="4">
    <location>
        <begin position="583"/>
        <end position="758"/>
    </location>
</feature>
<comment type="similarity">
    <text evidence="1">Belongs to the peptidase C2 family.</text>
</comment>
<reference evidence="6" key="2">
    <citation type="submission" date="2023-06" db="EMBL/GenBank/DDBJ databases">
        <authorList>
            <consortium name="Lawrence Berkeley National Laboratory"/>
            <person name="Haridas S."/>
            <person name="Hensen N."/>
            <person name="Bonometti L."/>
            <person name="Westerberg I."/>
            <person name="Brannstrom I.O."/>
            <person name="Guillou S."/>
            <person name="Cros-Aarteil S."/>
            <person name="Calhoun S."/>
            <person name="Kuo A."/>
            <person name="Mondo S."/>
            <person name="Pangilinan J."/>
            <person name="Riley R."/>
            <person name="Labutti K."/>
            <person name="Andreopoulos B."/>
            <person name="Lipzen A."/>
            <person name="Chen C."/>
            <person name="Yanf M."/>
            <person name="Daum C."/>
            <person name="Ng V."/>
            <person name="Clum A."/>
            <person name="Steindorff A."/>
            <person name="Ohm R."/>
            <person name="Martin F."/>
            <person name="Silar P."/>
            <person name="Natvig D."/>
            <person name="Lalanne C."/>
            <person name="Gautier V."/>
            <person name="Ament-Velasquez S.L."/>
            <person name="Kruys A."/>
            <person name="Hutchinson M.I."/>
            <person name="Powell A.J."/>
            <person name="Barry K."/>
            <person name="Miller A.N."/>
            <person name="Grigoriev I.V."/>
            <person name="Debuchy R."/>
            <person name="Gladieux P."/>
            <person name="Thoren M.H."/>
            <person name="Johannesson H."/>
        </authorList>
    </citation>
    <scope>NUCLEOTIDE SEQUENCE</scope>
    <source>
        <strain evidence="6">SMH4131-1</strain>
    </source>
</reference>
<comment type="caution">
    <text evidence="6">The sequence shown here is derived from an EMBL/GenBank/DDBJ whole genome shotgun (WGS) entry which is preliminary data.</text>
</comment>
<dbReference type="InterPro" id="IPR022684">
    <property type="entry name" value="Calpain_cysteine_protease"/>
</dbReference>
<feature type="compositionally biased region" description="Polar residues" evidence="4">
    <location>
        <begin position="601"/>
        <end position="612"/>
    </location>
</feature>